<gene>
    <name evidence="2" type="ORF">H4W79_001130</name>
</gene>
<dbReference type="Gene3D" id="6.20.390.20">
    <property type="match status" value="1"/>
</dbReference>
<dbReference type="Proteomes" id="UP000598217">
    <property type="component" value="Unassembled WGS sequence"/>
</dbReference>
<keyword evidence="3" id="KW-1185">Reference proteome</keyword>
<comment type="caution">
    <text evidence="2">The sequence shown here is derived from an EMBL/GenBank/DDBJ whole genome shotgun (WGS) entry which is preliminary data.</text>
</comment>
<dbReference type="PROSITE" id="PS00166">
    <property type="entry name" value="ENOYL_COA_HYDRATASE"/>
    <property type="match status" value="1"/>
</dbReference>
<dbReference type="Pfam" id="PF00378">
    <property type="entry name" value="ECH_1"/>
    <property type="match status" value="1"/>
</dbReference>
<dbReference type="EMBL" id="JADBDY010000001">
    <property type="protein sequence ID" value="MBE1456916.1"/>
    <property type="molecule type" value="Genomic_DNA"/>
</dbReference>
<comment type="similarity">
    <text evidence="1">Belongs to the enoyl-CoA hydratase/isomerase family.</text>
</comment>
<dbReference type="Gene3D" id="3.90.226.10">
    <property type="entry name" value="2-enoyl-CoA Hydratase, Chain A, domain 1"/>
    <property type="match status" value="1"/>
</dbReference>
<dbReference type="InterPro" id="IPR029045">
    <property type="entry name" value="ClpP/crotonase-like_dom_sf"/>
</dbReference>
<organism evidence="2 3">
    <name type="scientific">Nocardiopsis terrae</name>
    <dbReference type="NCBI Taxonomy" id="372655"/>
    <lineage>
        <taxon>Bacteria</taxon>
        <taxon>Bacillati</taxon>
        <taxon>Actinomycetota</taxon>
        <taxon>Actinomycetes</taxon>
        <taxon>Streptosporangiales</taxon>
        <taxon>Nocardiopsidaceae</taxon>
        <taxon>Nocardiopsis</taxon>
    </lineage>
</organism>
<dbReference type="PANTHER" id="PTHR43459:SF1">
    <property type="entry name" value="EG:BACN32G11.4 PROTEIN"/>
    <property type="match status" value="1"/>
</dbReference>
<dbReference type="SUPFAM" id="SSF52096">
    <property type="entry name" value="ClpP/crotonase"/>
    <property type="match status" value="1"/>
</dbReference>
<dbReference type="NCBIfam" id="NF005496">
    <property type="entry name" value="PRK07110.1"/>
    <property type="match status" value="1"/>
</dbReference>
<accession>A0ABR9HD08</accession>
<evidence type="ECO:0000313" key="3">
    <source>
        <dbReference type="Proteomes" id="UP000598217"/>
    </source>
</evidence>
<reference evidence="2 3" key="1">
    <citation type="submission" date="2020-10" db="EMBL/GenBank/DDBJ databases">
        <title>Sequencing the genomes of 1000 actinobacteria strains.</title>
        <authorList>
            <person name="Klenk H.-P."/>
        </authorList>
    </citation>
    <scope>NUCLEOTIDE SEQUENCE [LARGE SCALE GENOMIC DNA]</scope>
    <source>
        <strain evidence="2 3">DSM 45157</strain>
    </source>
</reference>
<dbReference type="PANTHER" id="PTHR43459">
    <property type="entry name" value="ENOYL-COA HYDRATASE"/>
    <property type="match status" value="1"/>
</dbReference>
<sequence>MRTPVGLDIDGSVATVQLRDSAGRNSFSPRLCGDLVDAVDRAVATEHVRTLLVTGLPELFCSGGTKEELLRFARGEGRFDTDDFFRVFARCPLPVVAAVRGHAIGGGLVMALYADLVVLSERSVYAANFMRYGFTPGMGATHLLPARLGHELGVEMLYTARNYRGAELRARGVPLRVEPHDRVEPAAEELARSVAQAPRTSLELLKRELAAARMNSTTAAIDSEARMHETAFRLPEVRERILGRYGPSPHLAAAHPRTTLEK</sequence>
<dbReference type="CDD" id="cd06558">
    <property type="entry name" value="crotonase-like"/>
    <property type="match status" value="1"/>
</dbReference>
<evidence type="ECO:0000313" key="2">
    <source>
        <dbReference type="EMBL" id="MBE1456916.1"/>
    </source>
</evidence>
<dbReference type="InterPro" id="IPR018376">
    <property type="entry name" value="Enoyl-CoA_hyd/isom_CS"/>
</dbReference>
<name>A0ABR9HD08_9ACTN</name>
<dbReference type="RefSeq" id="WP_191268094.1">
    <property type="nucleotide sequence ID" value="NZ_BMXJ01000002.1"/>
</dbReference>
<dbReference type="InterPro" id="IPR001753">
    <property type="entry name" value="Enoyl-CoA_hydra/iso"/>
</dbReference>
<protein>
    <submittedName>
        <fullName evidence="2">Polyketide biosynthesis enoyl-CoA hydratase PksI</fullName>
    </submittedName>
</protein>
<proteinExistence type="inferred from homology"/>
<evidence type="ECO:0000256" key="1">
    <source>
        <dbReference type="RuleBase" id="RU003707"/>
    </source>
</evidence>